<comment type="caution">
    <text evidence="13">The sequence shown here is derived from an EMBL/GenBank/DDBJ whole genome shotgun (WGS) entry which is preliminary data.</text>
</comment>
<keyword evidence="14" id="KW-1185">Reference proteome</keyword>
<feature type="signal peptide" evidence="12">
    <location>
        <begin position="1"/>
        <end position="19"/>
    </location>
</feature>
<evidence type="ECO:0000256" key="11">
    <source>
        <dbReference type="RuleBase" id="RU368082"/>
    </source>
</evidence>
<dbReference type="PANTHER" id="PTHR28012:SF1">
    <property type="entry name" value="NUCLEAR FUSION PROTEIN KAR5"/>
    <property type="match status" value="1"/>
</dbReference>
<comment type="subcellular location">
    <subcellularLocation>
        <location evidence="11">Endoplasmic reticulum membrane</location>
    </subcellularLocation>
    <subcellularLocation>
        <location evidence="11">Nucleus membrane</location>
    </subcellularLocation>
</comment>
<sequence length="490" mass="53865">MNSTVFVWLSLLLANHAVAFGWGSQRGAKTGPRHDLNLSPYAILQSGSPPSDVFTVALSELQDLESEPLCHRIAARLLVGNCQLLDGKDEATILTDSGRQIRDFVDSYAASMAICDLERGRFDIPRACEQFREPVLGQLPLSDKAQLHVTSHEIDRCLSGLAAENSAWSTWVSYRHKALRFCEAAMADQEKAQNILLYQRLTKVLAKLTHGVEIEIQKHMENLELRFQKAGTAMQDMEPQLDRLREKLVQVEDYISYKLENTLKKSAESINTGLHDATNLQQLIAVTMKTVLDGTSQVAASQEKSVQLANQNNDDMDKWSVVIAAAAATAMSLNKQIELSRINLQGLSTRQQSLAEGLDRLTSAADDLSSKYDDHAYALIEAKNMTDDILDTLGEVAMSAAIIEEANHSYFRGLGVSSWIPYIISPVATLLLGSYGLAPSAFRNLGLIALGEVVGFSFSHLNRVTIPWPVFATEDAVVNATTMASETWGP</sequence>
<evidence type="ECO:0008006" key="15">
    <source>
        <dbReference type="Google" id="ProtNLM"/>
    </source>
</evidence>
<proteinExistence type="inferred from homology"/>
<keyword evidence="6 11" id="KW-0256">Endoplasmic reticulum</keyword>
<keyword evidence="10 11" id="KW-0539">Nucleus</keyword>
<evidence type="ECO:0000256" key="6">
    <source>
        <dbReference type="ARBA" id="ARBA00022824"/>
    </source>
</evidence>
<evidence type="ECO:0000256" key="4">
    <source>
        <dbReference type="ARBA" id="ARBA00022692"/>
    </source>
</evidence>
<evidence type="ECO:0000256" key="3">
    <source>
        <dbReference type="ARBA" id="ARBA00022459"/>
    </source>
</evidence>
<evidence type="ECO:0000313" key="14">
    <source>
        <dbReference type="Proteomes" id="UP000284375"/>
    </source>
</evidence>
<dbReference type="PANTHER" id="PTHR28012">
    <property type="entry name" value="NUCLEAR FUSION PROTEIN KAR5"/>
    <property type="match status" value="1"/>
</dbReference>
<dbReference type="InterPro" id="IPR007292">
    <property type="entry name" value="Nuclear_fusion_Kar5"/>
</dbReference>
<keyword evidence="7" id="KW-1133">Transmembrane helix</keyword>
<keyword evidence="3 11" id="KW-0415">Karyogamy</keyword>
<keyword evidence="9" id="KW-0325">Glycoprotein</keyword>
<evidence type="ECO:0000256" key="1">
    <source>
        <dbReference type="ARBA" id="ARBA00003389"/>
    </source>
</evidence>
<accession>A0A423WJN9</accession>
<keyword evidence="5 11" id="KW-0732">Signal</keyword>
<dbReference type="GO" id="GO:0031965">
    <property type="term" value="C:nuclear membrane"/>
    <property type="evidence" value="ECO:0007669"/>
    <property type="project" value="UniProtKB-SubCell"/>
</dbReference>
<dbReference type="GO" id="GO:0048288">
    <property type="term" value="P:nuclear membrane fusion involved in karyogamy"/>
    <property type="evidence" value="ECO:0007669"/>
    <property type="project" value="UniProtKB-UniRule"/>
</dbReference>
<evidence type="ECO:0000256" key="9">
    <source>
        <dbReference type="ARBA" id="ARBA00023180"/>
    </source>
</evidence>
<dbReference type="GO" id="GO:0000742">
    <property type="term" value="P:karyogamy involved in conjugation with cellular fusion"/>
    <property type="evidence" value="ECO:0007669"/>
    <property type="project" value="UniProtKB-UniRule"/>
</dbReference>
<gene>
    <name evidence="13" type="ORF">VSDG_01360</name>
</gene>
<evidence type="ECO:0000256" key="5">
    <source>
        <dbReference type="ARBA" id="ARBA00022729"/>
    </source>
</evidence>
<evidence type="ECO:0000256" key="2">
    <source>
        <dbReference type="ARBA" id="ARBA00010473"/>
    </source>
</evidence>
<keyword evidence="8" id="KW-0472">Membrane</keyword>
<evidence type="ECO:0000256" key="12">
    <source>
        <dbReference type="SAM" id="SignalP"/>
    </source>
</evidence>
<evidence type="ECO:0000256" key="10">
    <source>
        <dbReference type="ARBA" id="ARBA00023242"/>
    </source>
</evidence>
<organism evidence="13 14">
    <name type="scientific">Cytospora chrysosperma</name>
    <name type="common">Cytospora canker fungus</name>
    <name type="synonym">Sphaeria chrysosperma</name>
    <dbReference type="NCBI Taxonomy" id="252740"/>
    <lineage>
        <taxon>Eukaryota</taxon>
        <taxon>Fungi</taxon>
        <taxon>Dikarya</taxon>
        <taxon>Ascomycota</taxon>
        <taxon>Pezizomycotina</taxon>
        <taxon>Sordariomycetes</taxon>
        <taxon>Sordariomycetidae</taxon>
        <taxon>Diaporthales</taxon>
        <taxon>Cytosporaceae</taxon>
        <taxon>Cytospora</taxon>
    </lineage>
</organism>
<feature type="chain" id="PRO_5019075890" description="Nuclear fusion protein KAR5" evidence="12">
    <location>
        <begin position="20"/>
        <end position="490"/>
    </location>
</feature>
<protein>
    <recommendedName>
        <fullName evidence="15">Nuclear fusion protein KAR5</fullName>
    </recommendedName>
</protein>
<dbReference type="OrthoDB" id="5311848at2759"/>
<comment type="similarity">
    <text evidence="2 11">Belongs to the KAR5 family.</text>
</comment>
<dbReference type="AlphaFoldDB" id="A0A423WJN9"/>
<keyword evidence="4" id="KW-0812">Transmembrane</keyword>
<comment type="function">
    <text evidence="1 11">Required for nuclear membrane fusion during karyogamy.</text>
</comment>
<evidence type="ECO:0000256" key="7">
    <source>
        <dbReference type="ARBA" id="ARBA00022989"/>
    </source>
</evidence>
<name>A0A423WJN9_CYTCH</name>
<reference evidence="13 14" key="1">
    <citation type="submission" date="2015-09" db="EMBL/GenBank/DDBJ databases">
        <title>Host preference determinants of Valsa canker pathogens revealed by comparative genomics.</title>
        <authorList>
            <person name="Yin Z."/>
            <person name="Huang L."/>
        </authorList>
    </citation>
    <scope>NUCLEOTIDE SEQUENCE [LARGE SCALE GENOMIC DNA]</scope>
    <source>
        <strain evidence="13 14">YSFL</strain>
    </source>
</reference>
<dbReference type="GO" id="GO:0005789">
    <property type="term" value="C:endoplasmic reticulum membrane"/>
    <property type="evidence" value="ECO:0007669"/>
    <property type="project" value="UniProtKB-SubCell"/>
</dbReference>
<evidence type="ECO:0000256" key="8">
    <source>
        <dbReference type="ARBA" id="ARBA00023136"/>
    </source>
</evidence>
<dbReference type="Pfam" id="PF04163">
    <property type="entry name" value="Tht1"/>
    <property type="match status" value="1"/>
</dbReference>
<evidence type="ECO:0000313" key="13">
    <source>
        <dbReference type="EMBL" id="ROW03518.1"/>
    </source>
</evidence>
<dbReference type="Proteomes" id="UP000284375">
    <property type="component" value="Unassembled WGS sequence"/>
</dbReference>
<dbReference type="EMBL" id="LJZO01000003">
    <property type="protein sequence ID" value="ROW03518.1"/>
    <property type="molecule type" value="Genomic_DNA"/>
</dbReference>